<dbReference type="AlphaFoldDB" id="A0A1W1VSC7"/>
<dbReference type="OrthoDB" id="72089at2"/>
<dbReference type="Proteomes" id="UP000192582">
    <property type="component" value="Unassembled WGS sequence"/>
</dbReference>
<keyword evidence="2" id="KW-1185">Reference proteome</keyword>
<dbReference type="RefSeq" id="WP_084050694.1">
    <property type="nucleotide sequence ID" value="NZ_FWWU01000009.1"/>
</dbReference>
<reference evidence="1 2" key="1">
    <citation type="submission" date="2017-04" db="EMBL/GenBank/DDBJ databases">
        <authorList>
            <person name="Afonso C.L."/>
            <person name="Miller P.J."/>
            <person name="Scott M.A."/>
            <person name="Spackman E."/>
            <person name="Goraichik I."/>
            <person name="Dimitrov K.M."/>
            <person name="Suarez D.L."/>
            <person name="Swayne D.E."/>
        </authorList>
    </citation>
    <scope>NUCLEOTIDE SEQUENCE [LARGE SCALE GENOMIC DNA]</scope>
    <source>
        <strain evidence="1 2">KR-140</strain>
    </source>
</reference>
<accession>A0A1W1VSC7</accession>
<dbReference type="EMBL" id="FWWU01000009">
    <property type="protein sequence ID" value="SMB96249.1"/>
    <property type="molecule type" value="Genomic_DNA"/>
</dbReference>
<organism evidence="1 2">
    <name type="scientific">Deinococcus hopiensis KR-140</name>
    <dbReference type="NCBI Taxonomy" id="695939"/>
    <lineage>
        <taxon>Bacteria</taxon>
        <taxon>Thermotogati</taxon>
        <taxon>Deinococcota</taxon>
        <taxon>Deinococci</taxon>
        <taxon>Deinococcales</taxon>
        <taxon>Deinococcaceae</taxon>
        <taxon>Deinococcus</taxon>
    </lineage>
</organism>
<protein>
    <submittedName>
        <fullName evidence="1">Uncharacterized protein</fullName>
    </submittedName>
</protein>
<sequence length="67" mass="7502">MHNLNLEELVAYFFHAQEGLEQGYQPVDFVRLIEDLGLESANALRHEIVGQLAGGRRLQVIQAELAA</sequence>
<dbReference type="STRING" id="695939.SAMN00790413_03220"/>
<name>A0A1W1VSC7_9DEIO</name>
<gene>
    <name evidence="1" type="ORF">SAMN00790413_03220</name>
</gene>
<proteinExistence type="predicted"/>
<evidence type="ECO:0000313" key="1">
    <source>
        <dbReference type="EMBL" id="SMB96249.1"/>
    </source>
</evidence>
<evidence type="ECO:0000313" key="2">
    <source>
        <dbReference type="Proteomes" id="UP000192582"/>
    </source>
</evidence>